<gene>
    <name evidence="2" type="ORF">PAHA3_2999</name>
</gene>
<dbReference type="EMBL" id="BCNV01000001">
    <property type="protein sequence ID" value="GAS82925.1"/>
    <property type="molecule type" value="Genomic_DNA"/>
</dbReference>
<evidence type="ECO:0000313" key="2">
    <source>
        <dbReference type="EMBL" id="GAS82925.1"/>
    </source>
</evidence>
<proteinExistence type="predicted"/>
<comment type="caution">
    <text evidence="2">The sequence shown here is derived from an EMBL/GenBank/DDBJ whole genome shotgun (WGS) entry which is preliminary data.</text>
</comment>
<name>A0A124DY31_PAEAM</name>
<dbReference type="RefSeq" id="WP_062835368.1">
    <property type="nucleotide sequence ID" value="NZ_BCNV01000001.1"/>
</dbReference>
<dbReference type="InterPro" id="IPR032830">
    <property type="entry name" value="XPB/Ssl2_N"/>
</dbReference>
<evidence type="ECO:0000313" key="3">
    <source>
        <dbReference type="Proteomes" id="UP000069697"/>
    </source>
</evidence>
<accession>A0A124DY31</accession>
<feature type="domain" description="Helicase XPB/Ssl2 N-terminal" evidence="1">
    <location>
        <begin position="321"/>
        <end position="403"/>
    </location>
</feature>
<dbReference type="Proteomes" id="UP000069697">
    <property type="component" value="Unassembled WGS sequence"/>
</dbReference>
<dbReference type="AlphaFoldDB" id="A0A124DY31"/>
<reference evidence="2 3" key="1">
    <citation type="journal article" date="2016" name="Genome Announc.">
        <title>Draft Genome Sequence of Paenibacillus amylolyticus Heshi-A3, Isolated from Fermented Rice Bran in a Japanese Fermented Seafood Dish.</title>
        <authorList>
            <person name="Akuzawa S."/>
            <person name="Nagaoka J."/>
            <person name="Kanekatsu M."/>
            <person name="Kubota E."/>
            <person name="Ohtake R."/>
            <person name="Suzuki T."/>
            <person name="Kanesaki Y."/>
        </authorList>
    </citation>
    <scope>NUCLEOTIDE SEQUENCE [LARGE SCALE GENOMIC DNA]</scope>
    <source>
        <strain evidence="2 3">Heshi-A3</strain>
    </source>
</reference>
<sequence length="572" mass="65092">MASYEPVNEPMVMDIDSWSKLTLVEQKVLGAIFHKHAAQPFSSLLQREQWAVEGLSVAEAQSTFANLRQQRWIESVHKSWGERLFYIPASLMETLTIAYVQRVGLTVEQMTIHAHVLQEGKPDIAAELLHLIAWIGREGLPLTGKGTIHKKTIQKLSAITVLSSTDFNGLGIRYGHSDLYPIHVAILLDLLLSLNLVQKAEGRIRIVDHQLQQWLKLSWGQMHREIYQACVDRYGNTEPALQHFRHQLAVLSPGKNVWCRIVNSTCEPQIRGWLYALASWGYGDVGEDQSGALAFRWLIEPQSLLNLRQEAVGEAEPCGFYMQPDFDMLVPPEAGPDVIWMLGQCAERVTRDRMSIYRMTREQIISAIAKGHALHEVMEFLDQYALTGVPENVRIALADWGKETDVATVTVDQYMEPTKASTSSAEDQKLFEKDVLSSEHSSFYTPGNQGLVDVPAFLHGLEHDHSVIEKRFSLLGFEEIPETWYKEWRRYHSSTARQIAAKAIEWQTKLGIQQGHGTQYLIPHQVEGHEEWTLSGWCMLDSSEHTSETEWRTFSPSQWDTMRLILPDDVIT</sequence>
<protein>
    <recommendedName>
        <fullName evidence="1">Helicase XPB/Ssl2 N-terminal domain-containing protein</fullName>
    </recommendedName>
</protein>
<reference evidence="3" key="2">
    <citation type="submission" date="2016-01" db="EMBL/GenBank/DDBJ databases">
        <title>Draft Genome Sequence of Paenibacillus amylolyticus Heshi-A3 that Was Isolated from Fermented Rice Bran with Aging Salted Mackerel, Which Was Named Heshiko as Traditional Fermented Seafood in Japan.</title>
        <authorList>
            <person name="Akuzawa S."/>
            <person name="Nakagawa J."/>
            <person name="Kanekatsu T."/>
            <person name="Kubota E."/>
            <person name="Ohtake R."/>
            <person name="Suzuki T."/>
            <person name="Kanesaki Y."/>
        </authorList>
    </citation>
    <scope>NUCLEOTIDE SEQUENCE [LARGE SCALE GENOMIC DNA]</scope>
    <source>
        <strain evidence="3">Heshi-A3</strain>
    </source>
</reference>
<dbReference type="Pfam" id="PF13625">
    <property type="entry name" value="Helicase_C_3"/>
    <property type="match status" value="1"/>
</dbReference>
<evidence type="ECO:0000259" key="1">
    <source>
        <dbReference type="Pfam" id="PF13625"/>
    </source>
</evidence>
<organism evidence="2 3">
    <name type="scientific">Paenibacillus amylolyticus</name>
    <dbReference type="NCBI Taxonomy" id="1451"/>
    <lineage>
        <taxon>Bacteria</taxon>
        <taxon>Bacillati</taxon>
        <taxon>Bacillota</taxon>
        <taxon>Bacilli</taxon>
        <taxon>Bacillales</taxon>
        <taxon>Paenibacillaceae</taxon>
        <taxon>Paenibacillus</taxon>
    </lineage>
</organism>